<evidence type="ECO:0000256" key="1">
    <source>
        <dbReference type="SAM" id="SignalP"/>
    </source>
</evidence>
<dbReference type="Proteomes" id="UP000534783">
    <property type="component" value="Unassembled WGS sequence"/>
</dbReference>
<feature type="chain" id="PRO_5031101865" evidence="1">
    <location>
        <begin position="26"/>
        <end position="188"/>
    </location>
</feature>
<keyword evidence="1" id="KW-0732">Signal</keyword>
<accession>A0A7X6DTF7</accession>
<dbReference type="RefSeq" id="WP_168062867.1">
    <property type="nucleotide sequence ID" value="NZ_VTOW01000004.1"/>
</dbReference>
<proteinExistence type="predicted"/>
<reference evidence="2 3" key="1">
    <citation type="journal article" date="2020" name="Nature">
        <title>Bacterial chemolithoautotrophy via manganese oxidation.</title>
        <authorList>
            <person name="Yu H."/>
            <person name="Leadbetter J.R."/>
        </authorList>
    </citation>
    <scope>NUCLEOTIDE SEQUENCE [LARGE SCALE GENOMIC DNA]</scope>
    <source>
        <strain evidence="2 3">Mn-1</strain>
    </source>
</reference>
<keyword evidence="3" id="KW-1185">Reference proteome</keyword>
<evidence type="ECO:0000313" key="2">
    <source>
        <dbReference type="EMBL" id="NKE72937.1"/>
    </source>
</evidence>
<dbReference type="AlphaFoldDB" id="A0A7X6DTF7"/>
<comment type="caution">
    <text evidence="2">The sequence shown here is derived from an EMBL/GenBank/DDBJ whole genome shotgun (WGS) entry which is preliminary data.</text>
</comment>
<organism evidence="2 3">
    <name type="scientific">Candidatus Manganitrophus noduliformans</name>
    <dbReference type="NCBI Taxonomy" id="2606439"/>
    <lineage>
        <taxon>Bacteria</taxon>
        <taxon>Pseudomonadati</taxon>
        <taxon>Nitrospirota</taxon>
        <taxon>Nitrospiria</taxon>
        <taxon>Candidatus Troglogloeales</taxon>
        <taxon>Candidatus Manganitrophaceae</taxon>
        <taxon>Candidatus Manganitrophus</taxon>
    </lineage>
</organism>
<evidence type="ECO:0000313" key="3">
    <source>
        <dbReference type="Proteomes" id="UP000534783"/>
    </source>
</evidence>
<protein>
    <submittedName>
        <fullName evidence="2">Uncharacterized protein</fullName>
    </submittedName>
</protein>
<gene>
    <name evidence="2" type="ORF">MNODULE_19475</name>
</gene>
<name>A0A7X6DTF7_9BACT</name>
<dbReference type="EMBL" id="VTOW01000004">
    <property type="protein sequence ID" value="NKE72937.1"/>
    <property type="molecule type" value="Genomic_DNA"/>
</dbReference>
<sequence length="188" mass="20652">MKWLKPISICLFLLAIVLAPLSAQGGDLFNGGPHLKPESQAIHRTIIGEVQKINRGLVYVKTQEGTTRSFPIEEAKKEGIPWIQKGDLLTLEIDEGNLIIDIHKQEAVAKTIESAGRMAAGHQHQILRGALDSFDPLGKKVSLRLDRGETRAFEVKVPVLTKLNGVQPGTRVALEVDEEGRVMDAHRG</sequence>
<feature type="signal peptide" evidence="1">
    <location>
        <begin position="1"/>
        <end position="25"/>
    </location>
</feature>